<gene>
    <name evidence="2" type="ORF">EV199_1115</name>
</gene>
<keyword evidence="3" id="KW-1185">Reference proteome</keyword>
<organism evidence="2 3">
    <name type="scientific">Pseudobacter ginsenosidimutans</name>
    <dbReference type="NCBI Taxonomy" id="661488"/>
    <lineage>
        <taxon>Bacteria</taxon>
        <taxon>Pseudomonadati</taxon>
        <taxon>Bacteroidota</taxon>
        <taxon>Chitinophagia</taxon>
        <taxon>Chitinophagales</taxon>
        <taxon>Chitinophagaceae</taxon>
        <taxon>Pseudobacter</taxon>
    </lineage>
</organism>
<evidence type="ECO:0008006" key="4">
    <source>
        <dbReference type="Google" id="ProtNLM"/>
    </source>
</evidence>
<feature type="chain" id="PRO_5020207149" description="Lipoprotein" evidence="1">
    <location>
        <begin position="22"/>
        <end position="318"/>
    </location>
</feature>
<accession>A0A4Q7N1Y4</accession>
<dbReference type="RefSeq" id="WP_147122282.1">
    <property type="nucleotide sequence ID" value="NZ_CP042431.1"/>
</dbReference>
<name>A0A4Q7N1Y4_9BACT</name>
<proteinExistence type="predicted"/>
<keyword evidence="1" id="KW-0732">Signal</keyword>
<dbReference type="AlphaFoldDB" id="A0A4Q7N1Y4"/>
<evidence type="ECO:0000313" key="2">
    <source>
        <dbReference type="EMBL" id="RZS75252.1"/>
    </source>
</evidence>
<evidence type="ECO:0000256" key="1">
    <source>
        <dbReference type="SAM" id="SignalP"/>
    </source>
</evidence>
<protein>
    <recommendedName>
        <fullName evidence="4">Lipoprotein</fullName>
    </recommendedName>
</protein>
<dbReference type="Proteomes" id="UP000293874">
    <property type="component" value="Unassembled WGS sequence"/>
</dbReference>
<feature type="signal peptide" evidence="1">
    <location>
        <begin position="1"/>
        <end position="21"/>
    </location>
</feature>
<dbReference type="EMBL" id="SGXA01000001">
    <property type="protein sequence ID" value="RZS75252.1"/>
    <property type="molecule type" value="Genomic_DNA"/>
</dbReference>
<sequence>MSLSTPSTLACMLLAVMLLTAGCRKEKSTGPSDLDQNYFVIEDNPNDPIDHSIYEFYKSTGIASFYNDTIYKRKVSKENEYPERYTYVTLSLEYMPLENIWTYHVPLSSREKIPALLDLMKTDVVPKLPDVRLFPSILLIDSFINYINTNIQVSHGWTTLYGFNTLGLVVKDVEAMSSADRKMYAASILAGIAEKRVNKVTGTRVQNEFLSVSREASKNLFPFEVDIYYGIPFIYLIPPDQIPPPNDIGFLFYPTFDMGGFLVDNMLRETDDIRAYLTAVFYYTEQEFADLHPNQTLLLKKFNSMRSFAKEAGFKIPE</sequence>
<evidence type="ECO:0000313" key="3">
    <source>
        <dbReference type="Proteomes" id="UP000293874"/>
    </source>
</evidence>
<reference evidence="2 3" key="1">
    <citation type="submission" date="2019-02" db="EMBL/GenBank/DDBJ databases">
        <title>Genomic Encyclopedia of Type Strains, Phase IV (KMG-IV): sequencing the most valuable type-strain genomes for metagenomic binning, comparative biology and taxonomic classification.</title>
        <authorList>
            <person name="Goeker M."/>
        </authorList>
    </citation>
    <scope>NUCLEOTIDE SEQUENCE [LARGE SCALE GENOMIC DNA]</scope>
    <source>
        <strain evidence="2 3">DSM 18116</strain>
    </source>
</reference>
<comment type="caution">
    <text evidence="2">The sequence shown here is derived from an EMBL/GenBank/DDBJ whole genome shotgun (WGS) entry which is preliminary data.</text>
</comment>